<name>A0A9J6EGB8_RHIMP</name>
<gene>
    <name evidence="3" type="ORF">HPB51_008023</name>
</gene>
<dbReference type="PANTHER" id="PTHR11544">
    <property type="entry name" value="COLD SHOCK DOMAIN CONTAINING PROTEINS"/>
    <property type="match status" value="1"/>
</dbReference>
<dbReference type="AlphaFoldDB" id="A0A9J6EGB8"/>
<dbReference type="PROSITE" id="PS51857">
    <property type="entry name" value="CSD_2"/>
    <property type="match status" value="1"/>
</dbReference>
<dbReference type="EMBL" id="JABSTU010000004">
    <property type="protein sequence ID" value="KAH8033157.1"/>
    <property type="molecule type" value="Genomic_DNA"/>
</dbReference>
<feature type="domain" description="CSD" evidence="2">
    <location>
        <begin position="122"/>
        <end position="191"/>
    </location>
</feature>
<accession>A0A9J6EGB8</accession>
<comment type="caution">
    <text evidence="3">The sequence shown here is derived from an EMBL/GenBank/DDBJ whole genome shotgun (WGS) entry which is preliminary data.</text>
</comment>
<dbReference type="InterPro" id="IPR002059">
    <property type="entry name" value="CSP_DNA-bd"/>
</dbReference>
<dbReference type="PRINTS" id="PR00050">
    <property type="entry name" value="COLDSHOCK"/>
</dbReference>
<dbReference type="InterPro" id="IPR050181">
    <property type="entry name" value="Cold_shock_domain"/>
</dbReference>
<evidence type="ECO:0000313" key="3">
    <source>
        <dbReference type="EMBL" id="KAH8033157.1"/>
    </source>
</evidence>
<organism evidence="3 4">
    <name type="scientific">Rhipicephalus microplus</name>
    <name type="common">Cattle tick</name>
    <name type="synonym">Boophilus microplus</name>
    <dbReference type="NCBI Taxonomy" id="6941"/>
    <lineage>
        <taxon>Eukaryota</taxon>
        <taxon>Metazoa</taxon>
        <taxon>Ecdysozoa</taxon>
        <taxon>Arthropoda</taxon>
        <taxon>Chelicerata</taxon>
        <taxon>Arachnida</taxon>
        <taxon>Acari</taxon>
        <taxon>Parasitiformes</taxon>
        <taxon>Ixodida</taxon>
        <taxon>Ixodoidea</taxon>
        <taxon>Ixodidae</taxon>
        <taxon>Rhipicephalinae</taxon>
        <taxon>Rhipicephalus</taxon>
        <taxon>Boophilus</taxon>
    </lineage>
</organism>
<dbReference type="SUPFAM" id="SSF50249">
    <property type="entry name" value="Nucleic acid-binding proteins"/>
    <property type="match status" value="1"/>
</dbReference>
<dbReference type="Gene3D" id="2.40.50.140">
    <property type="entry name" value="Nucleic acid-binding proteins"/>
    <property type="match status" value="1"/>
</dbReference>
<dbReference type="Pfam" id="PF00313">
    <property type="entry name" value="CSD"/>
    <property type="match status" value="1"/>
</dbReference>
<protein>
    <recommendedName>
        <fullName evidence="2">CSD domain-containing protein</fullName>
    </recommendedName>
</protein>
<reference evidence="3" key="2">
    <citation type="submission" date="2021-09" db="EMBL/GenBank/DDBJ databases">
        <authorList>
            <person name="Jia N."/>
            <person name="Wang J."/>
            <person name="Shi W."/>
            <person name="Du L."/>
            <person name="Sun Y."/>
            <person name="Zhan W."/>
            <person name="Jiang J."/>
            <person name="Wang Q."/>
            <person name="Zhang B."/>
            <person name="Ji P."/>
            <person name="Sakyi L.B."/>
            <person name="Cui X."/>
            <person name="Yuan T."/>
            <person name="Jiang B."/>
            <person name="Yang W."/>
            <person name="Lam T.T.-Y."/>
            <person name="Chang Q."/>
            <person name="Ding S."/>
            <person name="Wang X."/>
            <person name="Zhu J."/>
            <person name="Ruan X."/>
            <person name="Zhao L."/>
            <person name="Wei J."/>
            <person name="Que T."/>
            <person name="Du C."/>
            <person name="Cheng J."/>
            <person name="Dai P."/>
            <person name="Han X."/>
            <person name="Huang E."/>
            <person name="Gao Y."/>
            <person name="Liu J."/>
            <person name="Shao H."/>
            <person name="Ye R."/>
            <person name="Li L."/>
            <person name="Wei W."/>
            <person name="Wang X."/>
            <person name="Wang C."/>
            <person name="Huo Q."/>
            <person name="Li W."/>
            <person name="Guo W."/>
            <person name="Chen H."/>
            <person name="Chen S."/>
            <person name="Zhou L."/>
            <person name="Zhou L."/>
            <person name="Ni X."/>
            <person name="Tian J."/>
            <person name="Zhou Y."/>
            <person name="Sheng Y."/>
            <person name="Liu T."/>
            <person name="Pan Y."/>
            <person name="Xia L."/>
            <person name="Li J."/>
            <person name="Zhao F."/>
            <person name="Cao W."/>
        </authorList>
    </citation>
    <scope>NUCLEOTIDE SEQUENCE</scope>
    <source>
        <strain evidence="3">Rmic-2018</strain>
        <tissue evidence="3">Larvae</tissue>
    </source>
</reference>
<dbReference type="Proteomes" id="UP000821866">
    <property type="component" value="Chromosome 2"/>
</dbReference>
<dbReference type="InterPro" id="IPR012340">
    <property type="entry name" value="NA-bd_OB-fold"/>
</dbReference>
<evidence type="ECO:0000313" key="4">
    <source>
        <dbReference type="Proteomes" id="UP000821866"/>
    </source>
</evidence>
<sequence>MLGTLPRSGTSSPPPQHVPAVDTPVHRYIRRQRGLSPEAIPLVLLQQHTVPGEMATGGPSWLTVEQPPIPEIFHGEVCDDVDDWRTSPSCHRHPARSEDCRYPGNGRRQLFRWQEEAHCRREGPGHRKVINVRNGYDFITRSDTREDIFVYRRAMARNNAPKRMLRFGAGERVQFDILVGDKDHEPANVTALEGKPVQSTLYAANRRHFQHCGFHIITNEAAGERHAVAAERLARGSRPPRLDTITATAAGPPCES</sequence>
<evidence type="ECO:0000259" key="2">
    <source>
        <dbReference type="PROSITE" id="PS51857"/>
    </source>
</evidence>
<evidence type="ECO:0000256" key="1">
    <source>
        <dbReference type="SAM" id="MobiDB-lite"/>
    </source>
</evidence>
<reference evidence="3" key="1">
    <citation type="journal article" date="2020" name="Cell">
        <title>Large-Scale Comparative Analyses of Tick Genomes Elucidate Their Genetic Diversity and Vector Capacities.</title>
        <authorList>
            <consortium name="Tick Genome and Microbiome Consortium (TIGMIC)"/>
            <person name="Jia N."/>
            <person name="Wang J."/>
            <person name="Shi W."/>
            <person name="Du L."/>
            <person name="Sun Y."/>
            <person name="Zhan W."/>
            <person name="Jiang J.F."/>
            <person name="Wang Q."/>
            <person name="Zhang B."/>
            <person name="Ji P."/>
            <person name="Bell-Sakyi L."/>
            <person name="Cui X.M."/>
            <person name="Yuan T.T."/>
            <person name="Jiang B.G."/>
            <person name="Yang W.F."/>
            <person name="Lam T.T."/>
            <person name="Chang Q.C."/>
            <person name="Ding S.J."/>
            <person name="Wang X.J."/>
            <person name="Zhu J.G."/>
            <person name="Ruan X.D."/>
            <person name="Zhao L."/>
            <person name="Wei J.T."/>
            <person name="Ye R.Z."/>
            <person name="Que T.C."/>
            <person name="Du C.H."/>
            <person name="Zhou Y.H."/>
            <person name="Cheng J.X."/>
            <person name="Dai P.F."/>
            <person name="Guo W.B."/>
            <person name="Han X.H."/>
            <person name="Huang E.J."/>
            <person name="Li L.F."/>
            <person name="Wei W."/>
            <person name="Gao Y.C."/>
            <person name="Liu J.Z."/>
            <person name="Shao H.Z."/>
            <person name="Wang X."/>
            <person name="Wang C.C."/>
            <person name="Yang T.C."/>
            <person name="Huo Q.B."/>
            <person name="Li W."/>
            <person name="Chen H.Y."/>
            <person name="Chen S.E."/>
            <person name="Zhou L.G."/>
            <person name="Ni X.B."/>
            <person name="Tian J.H."/>
            <person name="Sheng Y."/>
            <person name="Liu T."/>
            <person name="Pan Y.S."/>
            <person name="Xia L.Y."/>
            <person name="Li J."/>
            <person name="Zhao F."/>
            <person name="Cao W.C."/>
        </authorList>
    </citation>
    <scope>NUCLEOTIDE SEQUENCE</scope>
    <source>
        <strain evidence="3">Rmic-2018</strain>
    </source>
</reference>
<feature type="region of interest" description="Disordered" evidence="1">
    <location>
        <begin position="1"/>
        <end position="21"/>
    </location>
</feature>
<proteinExistence type="predicted"/>
<dbReference type="GO" id="GO:0003676">
    <property type="term" value="F:nucleic acid binding"/>
    <property type="evidence" value="ECO:0007669"/>
    <property type="project" value="InterPro"/>
</dbReference>
<keyword evidence="4" id="KW-1185">Reference proteome</keyword>